<dbReference type="EMBL" id="CBIT010000232">
    <property type="protein sequence ID" value="CDE34312.1"/>
    <property type="molecule type" value="Genomic_DNA"/>
</dbReference>
<dbReference type="STRING" id="1263103.BN741_00114"/>
<evidence type="ECO:0008006" key="3">
    <source>
        <dbReference type="Google" id="ProtNLM"/>
    </source>
</evidence>
<evidence type="ECO:0000313" key="1">
    <source>
        <dbReference type="EMBL" id="CDE34312.1"/>
    </source>
</evidence>
<accession>R7H800</accession>
<comment type="caution">
    <text evidence="1">The sequence shown here is derived from an EMBL/GenBank/DDBJ whole genome shotgun (WGS) entry which is preliminary data.</text>
</comment>
<protein>
    <recommendedName>
        <fullName evidence="3">DNA alkylation repair enzyme</fullName>
    </recommendedName>
</protein>
<dbReference type="Proteomes" id="UP000018072">
    <property type="component" value="Unassembled WGS sequence"/>
</dbReference>
<evidence type="ECO:0000313" key="2">
    <source>
        <dbReference type="Proteomes" id="UP000018072"/>
    </source>
</evidence>
<proteinExistence type="predicted"/>
<gene>
    <name evidence="1" type="ORF">BN741_00114</name>
</gene>
<dbReference type="AlphaFoldDB" id="R7H800"/>
<sequence length="79" mass="9210">MIAWFFATALAKQWDQAIPYIEQRRLAPWTHNKTIQKSIKSYRITPEQKEYLQTLKINLAKISQLIGSFCIRSTANLLA</sequence>
<reference evidence="1" key="1">
    <citation type="submission" date="2012-11" db="EMBL/GenBank/DDBJ databases">
        <title>Dependencies among metagenomic species, viruses, plasmids and units of genetic variation.</title>
        <authorList>
            <person name="Nielsen H.B."/>
            <person name="Almeida M."/>
            <person name="Juncker A.S."/>
            <person name="Rasmussen S."/>
            <person name="Li J."/>
            <person name="Sunagawa S."/>
            <person name="Plichta D."/>
            <person name="Gautier L."/>
            <person name="Le Chatelier E."/>
            <person name="Peletier E."/>
            <person name="Bonde I."/>
            <person name="Nielsen T."/>
            <person name="Manichanh C."/>
            <person name="Arumugam M."/>
            <person name="Batto J."/>
            <person name="Santos M.B.Q.D."/>
            <person name="Blom N."/>
            <person name="Borruel N."/>
            <person name="Burgdorf K.S."/>
            <person name="Boumezbeur F."/>
            <person name="Casellas F."/>
            <person name="Dore J."/>
            <person name="Guarner F."/>
            <person name="Hansen T."/>
            <person name="Hildebrand F."/>
            <person name="Kaas R.S."/>
            <person name="Kennedy S."/>
            <person name="Kristiansen K."/>
            <person name="Kultima J.R."/>
            <person name="Leonard P."/>
            <person name="Levenez F."/>
            <person name="Lund O."/>
            <person name="Moumen B."/>
            <person name="Le Paslier D."/>
            <person name="Pons N."/>
            <person name="Pedersen O."/>
            <person name="Prifti E."/>
            <person name="Qin J."/>
            <person name="Raes J."/>
            <person name="Tap J."/>
            <person name="Tims S."/>
            <person name="Ussery D.W."/>
            <person name="Yamada T."/>
            <person name="MetaHit consortium"/>
            <person name="Renault P."/>
            <person name="Sicheritz-Ponten T."/>
            <person name="Bork P."/>
            <person name="Wang J."/>
            <person name="Brunak S."/>
            <person name="Ehrlich S.D."/>
        </authorList>
    </citation>
    <scope>NUCLEOTIDE SEQUENCE [LARGE SCALE GENOMIC DNA]</scope>
</reference>
<name>R7H800_9BACT</name>
<organism evidence="1 2">
    <name type="scientific">Leyella stercorea CAG:629</name>
    <dbReference type="NCBI Taxonomy" id="1263103"/>
    <lineage>
        <taxon>Bacteria</taxon>
        <taxon>Pseudomonadati</taxon>
        <taxon>Bacteroidota</taxon>
        <taxon>Bacteroidia</taxon>
        <taxon>Bacteroidales</taxon>
        <taxon>Prevotellaceae</taxon>
        <taxon>Leyella</taxon>
    </lineage>
</organism>